<keyword evidence="2" id="KW-0812">Transmembrane</keyword>
<dbReference type="PIRSF" id="PIRSF008756">
    <property type="entry name" value="P_tr_PHO88"/>
    <property type="match status" value="1"/>
</dbReference>
<evidence type="ECO:0000256" key="2">
    <source>
        <dbReference type="SAM" id="Phobius"/>
    </source>
</evidence>
<dbReference type="PANTHER" id="PTHR28112:SF1">
    <property type="entry name" value="SRP-INDEPENDENT TARGETING PROTEIN 3"/>
    <property type="match status" value="1"/>
</dbReference>
<feature type="transmembrane region" description="Helical" evidence="2">
    <location>
        <begin position="96"/>
        <end position="116"/>
    </location>
</feature>
<feature type="region of interest" description="Disordered" evidence="1">
    <location>
        <begin position="172"/>
        <end position="192"/>
    </location>
</feature>
<accession>A0AAJ6CGT7</accession>
<organism evidence="3 4">
    <name type="scientific">Malassezia yamatoensis</name>
    <dbReference type="NCBI Taxonomy" id="253288"/>
    <lineage>
        <taxon>Eukaryota</taxon>
        <taxon>Fungi</taxon>
        <taxon>Dikarya</taxon>
        <taxon>Basidiomycota</taxon>
        <taxon>Ustilaginomycotina</taxon>
        <taxon>Malasseziomycetes</taxon>
        <taxon>Malasseziales</taxon>
        <taxon>Malasseziaceae</taxon>
        <taxon>Malassezia</taxon>
    </lineage>
</organism>
<keyword evidence="4" id="KW-1185">Reference proteome</keyword>
<proteinExistence type="predicted"/>
<gene>
    <name evidence="3" type="primary">PHO88</name>
    <name evidence="3" type="ORF">MYAM1_001906</name>
</gene>
<dbReference type="InterPro" id="IPR012098">
    <property type="entry name" value="SND3_fun"/>
</dbReference>
<evidence type="ECO:0000313" key="3">
    <source>
        <dbReference type="EMBL" id="WFC99164.1"/>
    </source>
</evidence>
<sequence>MNAAVTNMAVMFGTMQMAKRIPFEENPEYVTYARVGYLCAQLACLAVFYFCSIQIKRKNDMTVLKYVNAKNPMSQDPGELVTTTNRDYDLAEINKSVRGILMGMLIVGFMHLYLGYTNPLVIQSVIPLKNAFESNMAKLWVWGVPATGELKRPFKPAPGLLSSLTENSAAQSEKAAVKEAESPVSAIQAKTE</sequence>
<dbReference type="GO" id="GO:0005739">
    <property type="term" value="C:mitochondrion"/>
    <property type="evidence" value="ECO:0007669"/>
    <property type="project" value="TreeGrafter"/>
</dbReference>
<feature type="transmembrane region" description="Helical" evidence="2">
    <location>
        <begin position="32"/>
        <end position="51"/>
    </location>
</feature>
<dbReference type="AlphaFoldDB" id="A0AAJ6CGT7"/>
<dbReference type="GO" id="GO:0045047">
    <property type="term" value="P:protein targeting to ER"/>
    <property type="evidence" value="ECO:0007669"/>
    <property type="project" value="InterPro"/>
</dbReference>
<dbReference type="PANTHER" id="PTHR28112">
    <property type="entry name" value="SRP-INDEPENDENT TARGETING PROTEIN 3"/>
    <property type="match status" value="1"/>
</dbReference>
<keyword evidence="2" id="KW-0472">Membrane</keyword>
<dbReference type="Pfam" id="PF10032">
    <property type="entry name" value="Pho88"/>
    <property type="match status" value="1"/>
</dbReference>
<name>A0AAJ6CGT7_9BASI</name>
<dbReference type="Proteomes" id="UP001219567">
    <property type="component" value="Chromosome 2"/>
</dbReference>
<dbReference type="GO" id="GO:0005783">
    <property type="term" value="C:endoplasmic reticulum"/>
    <property type="evidence" value="ECO:0007669"/>
    <property type="project" value="InterPro"/>
</dbReference>
<evidence type="ECO:0000313" key="4">
    <source>
        <dbReference type="Proteomes" id="UP001219567"/>
    </source>
</evidence>
<reference evidence="3 4" key="1">
    <citation type="submission" date="2023-03" db="EMBL/GenBank/DDBJ databases">
        <title>Mating type loci evolution in Malassezia.</title>
        <authorList>
            <person name="Coelho M.A."/>
        </authorList>
    </citation>
    <scope>NUCLEOTIDE SEQUENCE [LARGE SCALE GENOMIC DNA]</scope>
    <source>
        <strain evidence="3 4">CBS 9725</strain>
    </source>
</reference>
<protein>
    <submittedName>
        <fullName evidence="3">Phosphate transporter (Pho88)</fullName>
    </submittedName>
</protein>
<evidence type="ECO:0000256" key="1">
    <source>
        <dbReference type="SAM" id="MobiDB-lite"/>
    </source>
</evidence>
<dbReference type="EMBL" id="CP119944">
    <property type="protein sequence ID" value="WFC99164.1"/>
    <property type="molecule type" value="Genomic_DNA"/>
</dbReference>
<keyword evidence="2" id="KW-1133">Transmembrane helix</keyword>